<dbReference type="InterPro" id="IPR036249">
    <property type="entry name" value="Thioredoxin-like_sf"/>
</dbReference>
<dbReference type="EMBL" id="JAPMUA010000003">
    <property type="protein sequence ID" value="MDG3586440.1"/>
    <property type="molecule type" value="Genomic_DNA"/>
</dbReference>
<evidence type="ECO:0000313" key="2">
    <source>
        <dbReference type="Proteomes" id="UP001153642"/>
    </source>
</evidence>
<organism evidence="1 2">
    <name type="scientific">Galbibacter pacificus</name>
    <dbReference type="NCBI Taxonomy" id="2996052"/>
    <lineage>
        <taxon>Bacteria</taxon>
        <taxon>Pseudomonadati</taxon>
        <taxon>Bacteroidota</taxon>
        <taxon>Flavobacteriia</taxon>
        <taxon>Flavobacteriales</taxon>
        <taxon>Flavobacteriaceae</taxon>
        <taxon>Galbibacter</taxon>
    </lineage>
</organism>
<keyword evidence="2" id="KW-1185">Reference proteome</keyword>
<dbReference type="Pfam" id="PF14595">
    <property type="entry name" value="Thioredoxin_9"/>
    <property type="match status" value="1"/>
</dbReference>
<reference evidence="1" key="1">
    <citation type="submission" date="2022-11" db="EMBL/GenBank/DDBJ databases">
        <title>High-quality draft genome sequence of Galbibacter sp. strain CMA-7.</title>
        <authorList>
            <person name="Wei L."/>
            <person name="Dong C."/>
            <person name="Shao Z."/>
        </authorList>
    </citation>
    <scope>NUCLEOTIDE SEQUENCE</scope>
    <source>
        <strain evidence="1">CMA-7</strain>
    </source>
</reference>
<dbReference type="Proteomes" id="UP001153642">
    <property type="component" value="Unassembled WGS sequence"/>
</dbReference>
<dbReference type="Gene3D" id="3.40.30.10">
    <property type="entry name" value="Glutaredoxin"/>
    <property type="match status" value="1"/>
</dbReference>
<gene>
    <name evidence="1" type="ORF">OSR52_11205</name>
</gene>
<sequence>MEEAVRKLIKNAISKSYTYKAYRKLTDTLAEAEKSTGDEQSEALSHYTLLNAKRMKRLDKTAKLSAEELSAISKTAKKLTWLVITESWCGDAAQTLPIINKIAEASPFITLKIVLRDENKELMDNFLTRGSRSIPKLIMVDEQVSEVLDCWGPRPTIATGIVKNFKAEHGKLTPGFKQELQVWYNKDKGRNTVEDMLKLLSLK</sequence>
<dbReference type="RefSeq" id="WP_277899660.1">
    <property type="nucleotide sequence ID" value="NZ_JAPMUA010000003.1"/>
</dbReference>
<comment type="caution">
    <text evidence="1">The sequence shown here is derived from an EMBL/GenBank/DDBJ whole genome shotgun (WGS) entry which is preliminary data.</text>
</comment>
<accession>A0ABT6FT48</accession>
<dbReference type="SUPFAM" id="SSF52833">
    <property type="entry name" value="Thioredoxin-like"/>
    <property type="match status" value="1"/>
</dbReference>
<protein>
    <submittedName>
        <fullName evidence="1">Thioredoxin family protein</fullName>
    </submittedName>
</protein>
<proteinExistence type="predicted"/>
<evidence type="ECO:0000313" key="1">
    <source>
        <dbReference type="EMBL" id="MDG3586440.1"/>
    </source>
</evidence>
<name>A0ABT6FT48_9FLAO</name>